<organism evidence="1 2">
    <name type="scientific">Cyanobium usitatum str. Tous</name>
    <dbReference type="NCBI Taxonomy" id="2116684"/>
    <lineage>
        <taxon>Bacteria</taxon>
        <taxon>Bacillati</taxon>
        <taxon>Cyanobacteriota</taxon>
        <taxon>Cyanophyceae</taxon>
        <taxon>Synechococcales</taxon>
        <taxon>Prochlorococcaceae</taxon>
        <taxon>Cyanobium</taxon>
    </lineage>
</organism>
<dbReference type="EMBL" id="PXXO01000015">
    <property type="protein sequence ID" value="PSJ04164.1"/>
    <property type="molecule type" value="Genomic_DNA"/>
</dbReference>
<protein>
    <submittedName>
        <fullName evidence="1">Uncharacterized protein</fullName>
    </submittedName>
</protein>
<dbReference type="Proteomes" id="UP000243002">
    <property type="component" value="Unassembled WGS sequence"/>
</dbReference>
<dbReference type="InterPro" id="IPR001646">
    <property type="entry name" value="5peptide_repeat"/>
</dbReference>
<dbReference type="PANTHER" id="PTHR14136">
    <property type="entry name" value="BTB_POZ DOMAIN-CONTAINING PROTEIN KCTD9"/>
    <property type="match status" value="1"/>
</dbReference>
<dbReference type="InterPro" id="IPR011990">
    <property type="entry name" value="TPR-like_helical_dom_sf"/>
</dbReference>
<gene>
    <name evidence="1" type="ORF">C7K55_11555</name>
</gene>
<dbReference type="SUPFAM" id="SSF141571">
    <property type="entry name" value="Pentapeptide repeat-like"/>
    <property type="match status" value="1"/>
</dbReference>
<sequence length="244" mass="25716">MAGSADLIRLLESKNCRSCKLQDADLVHADLRDADLRQAQLQRANLGQARLDGAQLSGANLSFTSLTGASLRGADLRGARLEGTDLRQADLSGALLDPGALSRSHWQRAIGIESVQLSYGELHNAGAEAAQQGRYPEAEQFFGEAIRKEPNAAISWVARGICRIEQGKTALAANDFNYAASLYSQGGEVAQAEQLKKAAELLTKPEESNSEGGNGAGSKALGGILSAFQFLAPLAMKGIIPLGL</sequence>
<dbReference type="PANTHER" id="PTHR14136:SF17">
    <property type="entry name" value="BTB_POZ DOMAIN-CONTAINING PROTEIN KCTD9"/>
    <property type="match status" value="1"/>
</dbReference>
<dbReference type="Pfam" id="PF00805">
    <property type="entry name" value="Pentapeptide"/>
    <property type="match status" value="2"/>
</dbReference>
<dbReference type="SUPFAM" id="SSF48452">
    <property type="entry name" value="TPR-like"/>
    <property type="match status" value="1"/>
</dbReference>
<dbReference type="Gene3D" id="2.160.20.80">
    <property type="entry name" value="E3 ubiquitin-protein ligase SopA"/>
    <property type="match status" value="1"/>
</dbReference>
<proteinExistence type="predicted"/>
<dbReference type="RefSeq" id="WP_106632907.1">
    <property type="nucleotide sequence ID" value="NZ_PXXO01000015.1"/>
</dbReference>
<evidence type="ECO:0000313" key="2">
    <source>
        <dbReference type="Proteomes" id="UP000243002"/>
    </source>
</evidence>
<name>A0A2P7MSE0_9CYAN</name>
<reference evidence="1 2" key="1">
    <citation type="journal article" date="2018" name="Environ. Microbiol.">
        <title>Ecological and genomic features of two widespread freshwater picocyanobacteria.</title>
        <authorList>
            <person name="Cabello-Yeves P.J."/>
            <person name="Picazo A."/>
            <person name="Camacho A."/>
            <person name="Callieri C."/>
            <person name="Rosselli R."/>
            <person name="Roda-Garcia J.J."/>
            <person name="Coutinho F.H."/>
            <person name="Rodriguez-Valera F."/>
        </authorList>
    </citation>
    <scope>NUCLEOTIDE SEQUENCE [LARGE SCALE GENOMIC DNA]</scope>
    <source>
        <strain evidence="1 2">Tous</strain>
    </source>
</reference>
<evidence type="ECO:0000313" key="1">
    <source>
        <dbReference type="EMBL" id="PSJ04164.1"/>
    </source>
</evidence>
<dbReference type="AlphaFoldDB" id="A0A2P7MSE0"/>
<dbReference type="OrthoDB" id="423107at2"/>
<comment type="caution">
    <text evidence="1">The sequence shown here is derived from an EMBL/GenBank/DDBJ whole genome shotgun (WGS) entry which is preliminary data.</text>
</comment>
<keyword evidence="2" id="KW-1185">Reference proteome</keyword>
<accession>A0A2P7MSE0</accession>
<dbReference type="InterPro" id="IPR051082">
    <property type="entry name" value="Pentapeptide-BTB/POZ_domain"/>
</dbReference>
<dbReference type="Gene3D" id="1.25.40.10">
    <property type="entry name" value="Tetratricopeptide repeat domain"/>
    <property type="match status" value="1"/>
</dbReference>